<evidence type="ECO:0000313" key="3">
    <source>
        <dbReference type="Proteomes" id="UP001221898"/>
    </source>
</evidence>
<organism evidence="2 3">
    <name type="scientific">Aldrovandia affinis</name>
    <dbReference type="NCBI Taxonomy" id="143900"/>
    <lineage>
        <taxon>Eukaryota</taxon>
        <taxon>Metazoa</taxon>
        <taxon>Chordata</taxon>
        <taxon>Craniata</taxon>
        <taxon>Vertebrata</taxon>
        <taxon>Euteleostomi</taxon>
        <taxon>Actinopterygii</taxon>
        <taxon>Neopterygii</taxon>
        <taxon>Teleostei</taxon>
        <taxon>Notacanthiformes</taxon>
        <taxon>Halosauridae</taxon>
        <taxon>Aldrovandia</taxon>
    </lineage>
</organism>
<accession>A0AAD7SV94</accession>
<feature type="region of interest" description="Disordered" evidence="1">
    <location>
        <begin position="79"/>
        <end position="107"/>
    </location>
</feature>
<dbReference type="Proteomes" id="UP001221898">
    <property type="component" value="Unassembled WGS sequence"/>
</dbReference>
<protein>
    <submittedName>
        <fullName evidence="2">Uncharacterized protein</fullName>
    </submittedName>
</protein>
<comment type="caution">
    <text evidence="2">The sequence shown here is derived from an EMBL/GenBank/DDBJ whole genome shotgun (WGS) entry which is preliminary data.</text>
</comment>
<sequence>MASYLYFDYLISGKNIHLKSISSTALSFRARKALHPDIEDLPRAHNTHLDLNVGVDNFPGMMDKLMVISVHVRQRGARKTTTCDNVPGQAGRGARAGGGVRGPTEMPCDSSPLGGSCLGGVGWRPLQL</sequence>
<feature type="compositionally biased region" description="Gly residues" evidence="1">
    <location>
        <begin position="90"/>
        <end position="101"/>
    </location>
</feature>
<reference evidence="2" key="1">
    <citation type="journal article" date="2023" name="Science">
        <title>Genome structures resolve the early diversification of teleost fishes.</title>
        <authorList>
            <person name="Parey E."/>
            <person name="Louis A."/>
            <person name="Montfort J."/>
            <person name="Bouchez O."/>
            <person name="Roques C."/>
            <person name="Iampietro C."/>
            <person name="Lluch J."/>
            <person name="Castinel A."/>
            <person name="Donnadieu C."/>
            <person name="Desvignes T."/>
            <person name="Floi Bucao C."/>
            <person name="Jouanno E."/>
            <person name="Wen M."/>
            <person name="Mejri S."/>
            <person name="Dirks R."/>
            <person name="Jansen H."/>
            <person name="Henkel C."/>
            <person name="Chen W.J."/>
            <person name="Zahm M."/>
            <person name="Cabau C."/>
            <person name="Klopp C."/>
            <person name="Thompson A.W."/>
            <person name="Robinson-Rechavi M."/>
            <person name="Braasch I."/>
            <person name="Lecointre G."/>
            <person name="Bobe J."/>
            <person name="Postlethwait J.H."/>
            <person name="Berthelot C."/>
            <person name="Roest Crollius H."/>
            <person name="Guiguen Y."/>
        </authorList>
    </citation>
    <scope>NUCLEOTIDE SEQUENCE</scope>
    <source>
        <strain evidence="2">NC1722</strain>
    </source>
</reference>
<gene>
    <name evidence="2" type="ORF">AAFF_G00228450</name>
</gene>
<evidence type="ECO:0000256" key="1">
    <source>
        <dbReference type="SAM" id="MobiDB-lite"/>
    </source>
</evidence>
<dbReference type="EMBL" id="JAINUG010000030">
    <property type="protein sequence ID" value="KAJ8409444.1"/>
    <property type="molecule type" value="Genomic_DNA"/>
</dbReference>
<evidence type="ECO:0000313" key="2">
    <source>
        <dbReference type="EMBL" id="KAJ8409444.1"/>
    </source>
</evidence>
<dbReference type="AlphaFoldDB" id="A0AAD7SV94"/>
<proteinExistence type="predicted"/>
<name>A0AAD7SV94_9TELE</name>
<keyword evidence="3" id="KW-1185">Reference proteome</keyword>